<evidence type="ECO:0000259" key="2">
    <source>
        <dbReference type="PROSITE" id="PS50157"/>
    </source>
</evidence>
<protein>
    <recommendedName>
        <fullName evidence="2">C2H2-type domain-containing protein</fullName>
    </recommendedName>
</protein>
<dbReference type="OrthoDB" id="654211at2759"/>
<feature type="domain" description="C2H2-type" evidence="2">
    <location>
        <begin position="137"/>
        <end position="167"/>
    </location>
</feature>
<dbReference type="PROSITE" id="PS50157">
    <property type="entry name" value="ZINC_FINGER_C2H2_2"/>
    <property type="match status" value="1"/>
</dbReference>
<reference evidence="4" key="1">
    <citation type="journal article" date="2012" name="PLoS Genet.">
        <title>The genomes of the fungal plant pathogens Cladosporium fulvum and Dothistroma septosporum reveal adaptation to different hosts and lifestyles but also signatures of common ancestry.</title>
        <authorList>
            <person name="de Wit P.J.G.M."/>
            <person name="van der Burgt A."/>
            <person name="Oekmen B."/>
            <person name="Stergiopoulos I."/>
            <person name="Abd-Elsalam K.A."/>
            <person name="Aerts A.L."/>
            <person name="Bahkali A.H."/>
            <person name="Beenen H.G."/>
            <person name="Chettri P."/>
            <person name="Cox M.P."/>
            <person name="Datema E."/>
            <person name="de Vries R.P."/>
            <person name="Dhillon B."/>
            <person name="Ganley A.R."/>
            <person name="Griffiths S.A."/>
            <person name="Guo Y."/>
            <person name="Hamelin R.C."/>
            <person name="Henrissat B."/>
            <person name="Kabir M.S."/>
            <person name="Jashni M.K."/>
            <person name="Kema G."/>
            <person name="Klaubauf S."/>
            <person name="Lapidus A."/>
            <person name="Levasseur A."/>
            <person name="Lindquist E."/>
            <person name="Mehrabi R."/>
            <person name="Ohm R.A."/>
            <person name="Owen T.J."/>
            <person name="Salamov A."/>
            <person name="Schwelm A."/>
            <person name="Schijlen E."/>
            <person name="Sun H."/>
            <person name="van den Burg H.A."/>
            <person name="van Ham R.C.H.J."/>
            <person name="Zhang S."/>
            <person name="Goodwin S.B."/>
            <person name="Grigoriev I.V."/>
            <person name="Collemare J."/>
            <person name="Bradshaw R.E."/>
        </authorList>
    </citation>
    <scope>NUCLEOTIDE SEQUENCE [LARGE SCALE GENOMIC DNA]</scope>
    <source>
        <strain evidence="4">NZE10 / CBS 128990</strain>
    </source>
</reference>
<dbReference type="GO" id="GO:0008270">
    <property type="term" value="F:zinc ion binding"/>
    <property type="evidence" value="ECO:0007669"/>
    <property type="project" value="UniProtKB-KW"/>
</dbReference>
<dbReference type="PANTHER" id="PTHR46179">
    <property type="entry name" value="ZINC FINGER PROTEIN"/>
    <property type="match status" value="1"/>
</dbReference>
<dbReference type="GO" id="GO:0005634">
    <property type="term" value="C:nucleus"/>
    <property type="evidence" value="ECO:0007669"/>
    <property type="project" value="TreeGrafter"/>
</dbReference>
<keyword evidence="1" id="KW-0862">Zinc</keyword>
<dbReference type="InterPro" id="IPR051061">
    <property type="entry name" value="Zinc_finger_trans_reg"/>
</dbReference>
<name>N1PC93_DOTSN</name>
<sequence>MDYFQQPALAGPSTTPIGHLSPGHVSRVRVSRSTSFASNVSSIRCISQPDVGSRSTSPNAAEMAKWGMGNHNGSWTCSYPGCISRSTFTRGCDLRKHYKRHTKTLFCRTEGCPQAAEGGFSSKKDRMRHEAKHNPTIVCEWEGCSRLFSRQDNMKDHVRRVHQRHMT</sequence>
<dbReference type="STRING" id="675120.N1PC93"/>
<dbReference type="AlphaFoldDB" id="N1PC93"/>
<keyword evidence="1" id="KW-0863">Zinc-finger</keyword>
<evidence type="ECO:0000313" key="4">
    <source>
        <dbReference type="Proteomes" id="UP000016933"/>
    </source>
</evidence>
<proteinExistence type="predicted"/>
<dbReference type="PROSITE" id="PS00028">
    <property type="entry name" value="ZINC_FINGER_C2H2_1"/>
    <property type="match status" value="1"/>
</dbReference>
<dbReference type="Gene3D" id="3.30.160.60">
    <property type="entry name" value="Classic Zinc Finger"/>
    <property type="match status" value="1"/>
</dbReference>
<dbReference type="InterPro" id="IPR013087">
    <property type="entry name" value="Znf_C2H2_type"/>
</dbReference>
<dbReference type="PANTHER" id="PTHR46179:SF19">
    <property type="entry name" value="C2H2 FINGER DOMAIN TRANSCRIPTION FACTOR (EUROFUNG)-RELATED"/>
    <property type="match status" value="1"/>
</dbReference>
<dbReference type="GO" id="GO:0006357">
    <property type="term" value="P:regulation of transcription by RNA polymerase II"/>
    <property type="evidence" value="ECO:0007669"/>
    <property type="project" value="TreeGrafter"/>
</dbReference>
<dbReference type="InterPro" id="IPR036236">
    <property type="entry name" value="Znf_C2H2_sf"/>
</dbReference>
<reference evidence="3 4" key="2">
    <citation type="journal article" date="2012" name="PLoS Pathog.">
        <title>Diverse lifestyles and strategies of plant pathogenesis encoded in the genomes of eighteen Dothideomycetes fungi.</title>
        <authorList>
            <person name="Ohm R.A."/>
            <person name="Feau N."/>
            <person name="Henrissat B."/>
            <person name="Schoch C.L."/>
            <person name="Horwitz B.A."/>
            <person name="Barry K.W."/>
            <person name="Condon B.J."/>
            <person name="Copeland A.C."/>
            <person name="Dhillon B."/>
            <person name="Glaser F."/>
            <person name="Hesse C.N."/>
            <person name="Kosti I."/>
            <person name="LaButti K."/>
            <person name="Lindquist E.A."/>
            <person name="Lucas S."/>
            <person name="Salamov A.A."/>
            <person name="Bradshaw R.E."/>
            <person name="Ciuffetti L."/>
            <person name="Hamelin R.C."/>
            <person name="Kema G.H.J."/>
            <person name="Lawrence C."/>
            <person name="Scott J.A."/>
            <person name="Spatafora J.W."/>
            <person name="Turgeon B.G."/>
            <person name="de Wit P.J.G.M."/>
            <person name="Zhong S."/>
            <person name="Goodwin S.B."/>
            <person name="Grigoriev I.V."/>
        </authorList>
    </citation>
    <scope>NUCLEOTIDE SEQUENCE [LARGE SCALE GENOMIC DNA]</scope>
    <source>
        <strain evidence="4">NZE10 / CBS 128990</strain>
    </source>
</reference>
<accession>N1PC93</accession>
<dbReference type="SUPFAM" id="SSF57667">
    <property type="entry name" value="beta-beta-alpha zinc fingers"/>
    <property type="match status" value="1"/>
</dbReference>
<dbReference type="SMART" id="SM00355">
    <property type="entry name" value="ZnF_C2H2"/>
    <property type="match status" value="3"/>
</dbReference>
<dbReference type="eggNOG" id="ENOG502STQI">
    <property type="taxonomic scope" value="Eukaryota"/>
</dbReference>
<dbReference type="Proteomes" id="UP000016933">
    <property type="component" value="Unassembled WGS sequence"/>
</dbReference>
<evidence type="ECO:0000256" key="1">
    <source>
        <dbReference type="PROSITE-ProRule" id="PRU00042"/>
    </source>
</evidence>
<dbReference type="EMBL" id="KB446544">
    <property type="protein sequence ID" value="EME39822.1"/>
    <property type="molecule type" value="Genomic_DNA"/>
</dbReference>
<dbReference type="OMA" id="PEETHTR"/>
<gene>
    <name evidence="3" type="ORF">DOTSEDRAFT_178647</name>
</gene>
<dbReference type="HOGENOM" id="CLU_067130_2_1_1"/>
<evidence type="ECO:0000313" key="3">
    <source>
        <dbReference type="EMBL" id="EME39822.1"/>
    </source>
</evidence>
<keyword evidence="1" id="KW-0479">Metal-binding</keyword>
<keyword evidence="4" id="KW-1185">Reference proteome</keyword>
<organism evidence="3 4">
    <name type="scientific">Dothistroma septosporum (strain NZE10 / CBS 128990)</name>
    <name type="common">Red band needle blight fungus</name>
    <name type="synonym">Mycosphaerella pini</name>
    <dbReference type="NCBI Taxonomy" id="675120"/>
    <lineage>
        <taxon>Eukaryota</taxon>
        <taxon>Fungi</taxon>
        <taxon>Dikarya</taxon>
        <taxon>Ascomycota</taxon>
        <taxon>Pezizomycotina</taxon>
        <taxon>Dothideomycetes</taxon>
        <taxon>Dothideomycetidae</taxon>
        <taxon>Mycosphaerellales</taxon>
        <taxon>Mycosphaerellaceae</taxon>
        <taxon>Dothistroma</taxon>
    </lineage>
</organism>